<organism evidence="2 3">
    <name type="scientific">Companilactobacillus mishanensis</name>
    <dbReference type="NCBI Taxonomy" id="2486008"/>
    <lineage>
        <taxon>Bacteria</taxon>
        <taxon>Bacillati</taxon>
        <taxon>Bacillota</taxon>
        <taxon>Bacilli</taxon>
        <taxon>Lactobacillales</taxon>
        <taxon>Lactobacillaceae</taxon>
        <taxon>Companilactobacillus</taxon>
    </lineage>
</organism>
<dbReference type="OrthoDB" id="2313578at2"/>
<dbReference type="GO" id="GO:0016829">
    <property type="term" value="F:lyase activity"/>
    <property type="evidence" value="ECO:0007669"/>
    <property type="project" value="InterPro"/>
</dbReference>
<evidence type="ECO:0000313" key="1">
    <source>
        <dbReference type="EMBL" id="MQS45132.1"/>
    </source>
</evidence>
<dbReference type="AlphaFoldDB" id="A0A5P0ZHS8"/>
<dbReference type="Proteomes" id="UP000436655">
    <property type="component" value="Unassembled WGS sequence"/>
</dbReference>
<protein>
    <submittedName>
        <fullName evidence="2">Acetoacetate decarboxylase</fullName>
    </submittedName>
</protein>
<gene>
    <name evidence="2" type="ORF">FHL02_06225</name>
    <name evidence="1" type="ORF">FHL03_06505</name>
</gene>
<dbReference type="RefSeq" id="WP_125704327.1">
    <property type="nucleotide sequence ID" value="NZ_JBHTOO010000004.1"/>
</dbReference>
<comment type="caution">
    <text evidence="2">The sequence shown here is derived from an EMBL/GenBank/DDBJ whole genome shotgun (WGS) entry which is preliminary data.</text>
</comment>
<dbReference type="SUPFAM" id="SSF160104">
    <property type="entry name" value="Acetoacetate decarboxylase-like"/>
    <property type="match status" value="1"/>
</dbReference>
<dbReference type="EMBL" id="VDFM01000006">
    <property type="protein sequence ID" value="MQS52613.1"/>
    <property type="molecule type" value="Genomic_DNA"/>
</dbReference>
<accession>A0A5P0ZHS8</accession>
<dbReference type="InterPro" id="IPR010451">
    <property type="entry name" value="Acetoacetate_decarboxylase"/>
</dbReference>
<evidence type="ECO:0000313" key="4">
    <source>
        <dbReference type="Proteomes" id="UP000436655"/>
    </source>
</evidence>
<reference evidence="3 4" key="1">
    <citation type="journal article" date="2019" name="Syst. Appl. Microbiol.">
        <title>Polyphasic characterization of two novel Lactobacillus spp. isolated from blown salami packages: Description of Lactobacillus halodurans sp. nov. and Lactobacillus salsicarnum sp. nov.</title>
        <authorList>
            <person name="Schuster J.A."/>
            <person name="Klingl A."/>
            <person name="Vogel R.F."/>
            <person name="Ehrmann M.A."/>
        </authorList>
    </citation>
    <scope>NUCLEOTIDE SEQUENCE [LARGE SCALE GENOMIC DNA]</scope>
    <source>
        <strain evidence="1 4">TMW 1.2098</strain>
        <strain evidence="2 3">TMW 1.2118</strain>
    </source>
</reference>
<reference evidence="1" key="2">
    <citation type="submission" date="2019-05" db="EMBL/GenBank/DDBJ databases">
        <authorList>
            <person name="Schuster J.A."/>
            <person name="Ehrmann M.A."/>
        </authorList>
    </citation>
    <scope>NUCLEOTIDE SEQUENCE</scope>
    <source>
        <strain evidence="1">TMW 1.2098</strain>
    </source>
</reference>
<dbReference type="InterPro" id="IPR023375">
    <property type="entry name" value="ADC_dom_sf"/>
</dbReference>
<evidence type="ECO:0000313" key="3">
    <source>
        <dbReference type="Proteomes" id="UP000380386"/>
    </source>
</evidence>
<name>A0A5P0ZHS8_9LACO</name>
<dbReference type="Gene3D" id="2.40.400.10">
    <property type="entry name" value="Acetoacetate decarboxylase-like"/>
    <property type="match status" value="1"/>
</dbReference>
<dbReference type="Proteomes" id="UP000380386">
    <property type="component" value="Unassembled WGS sequence"/>
</dbReference>
<keyword evidence="4" id="KW-1185">Reference proteome</keyword>
<proteinExistence type="predicted"/>
<dbReference type="Pfam" id="PF06314">
    <property type="entry name" value="ADC"/>
    <property type="match status" value="1"/>
</dbReference>
<sequence>MASFLVPDDDVKNFLTLPSMNDQEGIMFAYAAPEKVLKKLLPKPLKLVAPVICGYTVQMGKPSFGRAYMEAVLYVLANYDDKMIGAYPFNLMLHGPGAEEGVIAGREGAGIPKKLADKFEIRRNDNSATAIVERHGTRLMELSWEKGDYNEPDLAHQVFDAQSVLNSQAETSSFFYTWDMDQVEDGSNVFSNVKLVATQSTTVTDSFEPGKLSIKLNSSDDDPFGELKVLKPLGAAWYHVDTSVMHNTLKLADVDAKKTMPYLLTGRYDRSMMNPKVNTFII</sequence>
<evidence type="ECO:0000313" key="2">
    <source>
        <dbReference type="EMBL" id="MQS52613.1"/>
    </source>
</evidence>
<dbReference type="EMBL" id="VDFN01000004">
    <property type="protein sequence ID" value="MQS45132.1"/>
    <property type="molecule type" value="Genomic_DNA"/>
</dbReference>